<organism evidence="4 5">
    <name type="scientific">PS1 clade bacterium</name>
    <dbReference type="NCBI Taxonomy" id="2175152"/>
    <lineage>
        <taxon>Bacteria</taxon>
        <taxon>Pseudomonadati</taxon>
        <taxon>Pseudomonadota</taxon>
        <taxon>Alphaproteobacteria</taxon>
        <taxon>PS1 clade</taxon>
    </lineage>
</organism>
<dbReference type="GO" id="GO:0043590">
    <property type="term" value="C:bacterial nucleoid"/>
    <property type="evidence" value="ECO:0007669"/>
    <property type="project" value="UniProtKB-UniRule"/>
</dbReference>
<dbReference type="PANTHER" id="PTHR33449">
    <property type="entry name" value="NUCLEOID-ASSOCIATED PROTEIN YBAB"/>
    <property type="match status" value="1"/>
</dbReference>
<dbReference type="Gene3D" id="3.30.1310.10">
    <property type="entry name" value="Nucleoid-associated protein YbaB-like domain"/>
    <property type="match status" value="1"/>
</dbReference>
<dbReference type="SUPFAM" id="SSF82607">
    <property type="entry name" value="YbaB-like"/>
    <property type="match status" value="1"/>
</dbReference>
<sequence length="106" mass="11611">MDFSEIMKQANKIQDQMKSAKENLVKIECEGNAGGGLVKLTLNGESNIVKIDIDNSIIEDNEKEIIEDLIIAAFNDAKTKLNDEIANKMKDITGGLPLPPGFNMGF</sequence>
<dbReference type="AlphaFoldDB" id="A0A368DS66"/>
<dbReference type="InterPro" id="IPR004401">
    <property type="entry name" value="YbaB/EbfC"/>
</dbReference>
<comment type="similarity">
    <text evidence="2">Belongs to the YbaB/EbfC family.</text>
</comment>
<dbReference type="Pfam" id="PF02575">
    <property type="entry name" value="YbaB_DNA_bd"/>
    <property type="match status" value="1"/>
</dbReference>
<gene>
    <name evidence="4" type="ORF">DBW71_00650</name>
</gene>
<comment type="caution">
    <text evidence="4">The sequence shown here is derived from an EMBL/GenBank/DDBJ whole genome shotgun (WGS) entry which is preliminary data.</text>
</comment>
<comment type="subcellular location">
    <subcellularLocation>
        <location evidence="2">Cytoplasm</location>
        <location evidence="2">Nucleoid</location>
    </subcellularLocation>
</comment>
<keyword evidence="2" id="KW-0963">Cytoplasm</keyword>
<dbReference type="PIRSF" id="PIRSF004555">
    <property type="entry name" value="UCP004555"/>
    <property type="match status" value="1"/>
</dbReference>
<feature type="coiled-coil region" evidence="3">
    <location>
        <begin position="3"/>
        <end position="30"/>
    </location>
</feature>
<evidence type="ECO:0000256" key="2">
    <source>
        <dbReference type="HAMAP-Rule" id="MF_00274"/>
    </source>
</evidence>
<dbReference type="GO" id="GO:0003677">
    <property type="term" value="F:DNA binding"/>
    <property type="evidence" value="ECO:0007669"/>
    <property type="project" value="UniProtKB-UniRule"/>
</dbReference>
<evidence type="ECO:0000256" key="3">
    <source>
        <dbReference type="SAM" id="Coils"/>
    </source>
</evidence>
<evidence type="ECO:0000313" key="4">
    <source>
        <dbReference type="EMBL" id="RCL74688.1"/>
    </source>
</evidence>
<proteinExistence type="inferred from homology"/>
<dbReference type="Proteomes" id="UP000253570">
    <property type="component" value="Unassembled WGS sequence"/>
</dbReference>
<reference evidence="4 5" key="1">
    <citation type="journal article" date="2018" name="Microbiome">
        <title>Fine metagenomic profile of the Mediterranean stratified and mixed water columns revealed by assembly and recruitment.</title>
        <authorList>
            <person name="Haro-Moreno J.M."/>
            <person name="Lopez-Perez M."/>
            <person name="De La Torre J.R."/>
            <person name="Picazo A."/>
            <person name="Camacho A."/>
            <person name="Rodriguez-Valera F."/>
        </authorList>
    </citation>
    <scope>NUCLEOTIDE SEQUENCE [LARGE SCALE GENOMIC DNA]</scope>
    <source>
        <strain evidence="4">MED-G57</strain>
    </source>
</reference>
<accession>A0A368DS66</accession>
<protein>
    <recommendedName>
        <fullName evidence="2">Nucleoid-associated protein DBW71_00650</fullName>
    </recommendedName>
</protein>
<comment type="subunit">
    <text evidence="2">Homodimer.</text>
</comment>
<dbReference type="InterPro" id="IPR036894">
    <property type="entry name" value="YbaB-like_sf"/>
</dbReference>
<name>A0A368DS66_9PROT</name>
<dbReference type="HAMAP" id="MF_00274">
    <property type="entry name" value="DNA_YbaB_EbfC"/>
    <property type="match status" value="1"/>
</dbReference>
<keyword evidence="1 2" id="KW-0238">DNA-binding</keyword>
<dbReference type="NCBIfam" id="TIGR00103">
    <property type="entry name" value="DNA_YbaB_EbfC"/>
    <property type="match status" value="1"/>
</dbReference>
<evidence type="ECO:0000313" key="5">
    <source>
        <dbReference type="Proteomes" id="UP000253570"/>
    </source>
</evidence>
<dbReference type="GO" id="GO:0005829">
    <property type="term" value="C:cytosol"/>
    <property type="evidence" value="ECO:0007669"/>
    <property type="project" value="TreeGrafter"/>
</dbReference>
<dbReference type="EMBL" id="QOQD01000001">
    <property type="protein sequence ID" value="RCL74688.1"/>
    <property type="molecule type" value="Genomic_DNA"/>
</dbReference>
<evidence type="ECO:0000256" key="1">
    <source>
        <dbReference type="ARBA" id="ARBA00023125"/>
    </source>
</evidence>
<dbReference type="PANTHER" id="PTHR33449:SF1">
    <property type="entry name" value="NUCLEOID-ASSOCIATED PROTEIN YBAB"/>
    <property type="match status" value="1"/>
</dbReference>
<comment type="function">
    <text evidence="2">Binds to DNA and alters its conformation. May be involved in regulation of gene expression, nucleoid organization and DNA protection.</text>
</comment>
<keyword evidence="3" id="KW-0175">Coiled coil</keyword>